<comment type="caution">
    <text evidence="1">The sequence shown here is derived from an EMBL/GenBank/DDBJ whole genome shotgun (WGS) entry which is preliminary data.</text>
</comment>
<keyword evidence="2" id="KW-1185">Reference proteome</keyword>
<dbReference type="Proteomes" id="UP000187209">
    <property type="component" value="Unassembled WGS sequence"/>
</dbReference>
<sequence length="225" mass="25863">MKKYTHNAVSAETPSNFRGNFSVIIKENPNNLGKKLFTQTTLTQVSPIKKHSISLHPTVTDEIYQNIKSHNDKNINTTKNAGRSKSSIYKGFFGKKKLGFFKPKQEITYMNPIIKIVREKPSPMKSLKFKKLINKIVESNANIEIPQDVDPRNRLLKMYKRDSPCCNSPTTTMIDFVKNSQPKISEIRSRVNSVLTSIEIEDFEKRLPTSNGKKGRLWYLEQVDK</sequence>
<accession>A0A1R2CUB7</accession>
<reference evidence="1 2" key="1">
    <citation type="submission" date="2016-11" db="EMBL/GenBank/DDBJ databases">
        <title>The macronuclear genome of Stentor coeruleus: a giant cell with tiny introns.</title>
        <authorList>
            <person name="Slabodnick M."/>
            <person name="Ruby J.G."/>
            <person name="Reiff S.B."/>
            <person name="Swart E.C."/>
            <person name="Gosai S."/>
            <person name="Prabakaran S."/>
            <person name="Witkowska E."/>
            <person name="Larue G.E."/>
            <person name="Fisher S."/>
            <person name="Freeman R.M."/>
            <person name="Gunawardena J."/>
            <person name="Chu W."/>
            <person name="Stover N.A."/>
            <person name="Gregory B.D."/>
            <person name="Nowacki M."/>
            <person name="Derisi J."/>
            <person name="Roy S.W."/>
            <person name="Marshall W.F."/>
            <person name="Sood P."/>
        </authorList>
    </citation>
    <scope>NUCLEOTIDE SEQUENCE [LARGE SCALE GENOMIC DNA]</scope>
    <source>
        <strain evidence="1">WM001</strain>
    </source>
</reference>
<evidence type="ECO:0000313" key="2">
    <source>
        <dbReference type="Proteomes" id="UP000187209"/>
    </source>
</evidence>
<organism evidence="1 2">
    <name type="scientific">Stentor coeruleus</name>
    <dbReference type="NCBI Taxonomy" id="5963"/>
    <lineage>
        <taxon>Eukaryota</taxon>
        <taxon>Sar</taxon>
        <taxon>Alveolata</taxon>
        <taxon>Ciliophora</taxon>
        <taxon>Postciliodesmatophora</taxon>
        <taxon>Heterotrichea</taxon>
        <taxon>Heterotrichida</taxon>
        <taxon>Stentoridae</taxon>
        <taxon>Stentor</taxon>
    </lineage>
</organism>
<dbReference type="AlphaFoldDB" id="A0A1R2CUB7"/>
<dbReference type="EMBL" id="MPUH01000058">
    <property type="protein sequence ID" value="OMJ92607.1"/>
    <property type="molecule type" value="Genomic_DNA"/>
</dbReference>
<evidence type="ECO:0000313" key="1">
    <source>
        <dbReference type="EMBL" id="OMJ92607.1"/>
    </source>
</evidence>
<name>A0A1R2CUB7_9CILI</name>
<gene>
    <name evidence="1" type="ORF">SteCoe_4617</name>
</gene>
<proteinExistence type="predicted"/>
<protein>
    <submittedName>
        <fullName evidence="1">Uncharacterized protein</fullName>
    </submittedName>
</protein>